<reference evidence="1 2" key="1">
    <citation type="submission" date="2017-05" db="EMBL/GenBank/DDBJ databases">
        <title>Vagococcus spp. assemblies.</title>
        <authorList>
            <person name="Gulvik C.A."/>
        </authorList>
    </citation>
    <scope>NUCLEOTIDE SEQUENCE [LARGE SCALE GENOMIC DNA]</scope>
    <source>
        <strain evidence="1 2">NCFB 2777</strain>
    </source>
</reference>
<comment type="caution">
    <text evidence="1">The sequence shown here is derived from an EMBL/GenBank/DDBJ whole genome shotgun (WGS) entry which is preliminary data.</text>
</comment>
<dbReference type="AlphaFoldDB" id="A0A429ZVN7"/>
<dbReference type="OrthoDB" id="2230123at2"/>
<evidence type="ECO:0008006" key="3">
    <source>
        <dbReference type="Google" id="ProtNLM"/>
    </source>
</evidence>
<evidence type="ECO:0000313" key="1">
    <source>
        <dbReference type="EMBL" id="RST97735.1"/>
    </source>
</evidence>
<proteinExistence type="predicted"/>
<dbReference type="GO" id="GO:0003677">
    <property type="term" value="F:DNA binding"/>
    <property type="evidence" value="ECO:0007669"/>
    <property type="project" value="InterPro"/>
</dbReference>
<protein>
    <recommendedName>
        <fullName evidence="3">Transcriptional regulator</fullName>
    </recommendedName>
</protein>
<keyword evidence="2" id="KW-1185">Reference proteome</keyword>
<name>A0A429ZVN7_9ENTE</name>
<dbReference type="Proteomes" id="UP000287239">
    <property type="component" value="Unassembled WGS sequence"/>
</dbReference>
<accession>A0A429ZVN7</accession>
<dbReference type="GeneID" id="98566761"/>
<sequence>MNIIAGYRRMLGYTQNDIAQLLKISKQSYWLKENGRVAFSDKEKVIFRNLLVSIFPDISIDEIFFAHLQRNTKKNDLGG</sequence>
<dbReference type="SUPFAM" id="SSF47413">
    <property type="entry name" value="lambda repressor-like DNA-binding domains"/>
    <property type="match status" value="1"/>
</dbReference>
<dbReference type="EMBL" id="NGJU01000001">
    <property type="protein sequence ID" value="RST97735.1"/>
    <property type="molecule type" value="Genomic_DNA"/>
</dbReference>
<organism evidence="1 2">
    <name type="scientific">Vagococcus salmoninarum</name>
    <dbReference type="NCBI Taxonomy" id="2739"/>
    <lineage>
        <taxon>Bacteria</taxon>
        <taxon>Bacillati</taxon>
        <taxon>Bacillota</taxon>
        <taxon>Bacilli</taxon>
        <taxon>Lactobacillales</taxon>
        <taxon>Enterococcaceae</taxon>
        <taxon>Vagococcus</taxon>
    </lineage>
</organism>
<gene>
    <name evidence="1" type="ORF">CBF35_00140</name>
</gene>
<evidence type="ECO:0000313" key="2">
    <source>
        <dbReference type="Proteomes" id="UP000287239"/>
    </source>
</evidence>
<dbReference type="InterPro" id="IPR010982">
    <property type="entry name" value="Lambda_DNA-bd_dom_sf"/>
</dbReference>
<dbReference type="RefSeq" id="WP_126777888.1">
    <property type="nucleotide sequence ID" value="NZ_NGJU01000001.1"/>
</dbReference>